<evidence type="ECO:0000256" key="6">
    <source>
        <dbReference type="ARBA" id="ARBA00023004"/>
    </source>
</evidence>
<accession>A0A2G5D4E3</accession>
<dbReference type="GO" id="GO:0004497">
    <property type="term" value="F:monooxygenase activity"/>
    <property type="evidence" value="ECO:0007669"/>
    <property type="project" value="UniProtKB-KW"/>
</dbReference>
<evidence type="ECO:0000313" key="12">
    <source>
        <dbReference type="Proteomes" id="UP000230069"/>
    </source>
</evidence>
<keyword evidence="10" id="KW-0472">Membrane</keyword>
<protein>
    <recommendedName>
        <fullName evidence="13">Cytochrome P450</fullName>
    </recommendedName>
</protein>
<evidence type="ECO:0000256" key="3">
    <source>
        <dbReference type="ARBA" id="ARBA00022617"/>
    </source>
</evidence>
<dbReference type="FunFam" id="1.10.630.10:FF:000126">
    <property type="entry name" value="Predicted protein"/>
    <property type="match status" value="1"/>
</dbReference>
<evidence type="ECO:0000256" key="2">
    <source>
        <dbReference type="ARBA" id="ARBA00010617"/>
    </source>
</evidence>
<dbReference type="STRING" id="218851.A0A2G5D4E3"/>
<dbReference type="SUPFAM" id="SSF48264">
    <property type="entry name" value="Cytochrome P450"/>
    <property type="match status" value="1"/>
</dbReference>
<evidence type="ECO:0000256" key="1">
    <source>
        <dbReference type="ARBA" id="ARBA00001971"/>
    </source>
</evidence>
<dbReference type="InParanoid" id="A0A2G5D4E3"/>
<feature type="transmembrane region" description="Helical" evidence="10">
    <location>
        <begin position="16"/>
        <end position="34"/>
    </location>
</feature>
<name>A0A2G5D4E3_AQUCA</name>
<organism evidence="11 12">
    <name type="scientific">Aquilegia coerulea</name>
    <name type="common">Rocky mountain columbine</name>
    <dbReference type="NCBI Taxonomy" id="218851"/>
    <lineage>
        <taxon>Eukaryota</taxon>
        <taxon>Viridiplantae</taxon>
        <taxon>Streptophyta</taxon>
        <taxon>Embryophyta</taxon>
        <taxon>Tracheophyta</taxon>
        <taxon>Spermatophyta</taxon>
        <taxon>Magnoliopsida</taxon>
        <taxon>Ranunculales</taxon>
        <taxon>Ranunculaceae</taxon>
        <taxon>Thalictroideae</taxon>
        <taxon>Aquilegia</taxon>
    </lineage>
</organism>
<dbReference type="AlphaFoldDB" id="A0A2G5D4E3"/>
<evidence type="ECO:0000256" key="10">
    <source>
        <dbReference type="SAM" id="Phobius"/>
    </source>
</evidence>
<dbReference type="PROSITE" id="PS00086">
    <property type="entry name" value="CYTOCHROME_P450"/>
    <property type="match status" value="1"/>
</dbReference>
<dbReference type="PRINTS" id="PR00385">
    <property type="entry name" value="P450"/>
</dbReference>
<evidence type="ECO:0000256" key="5">
    <source>
        <dbReference type="ARBA" id="ARBA00023002"/>
    </source>
</evidence>
<dbReference type="Gene3D" id="1.10.630.10">
    <property type="entry name" value="Cytochrome P450"/>
    <property type="match status" value="1"/>
</dbReference>
<keyword evidence="3 8" id="KW-0349">Heme</keyword>
<reference evidence="11 12" key="1">
    <citation type="submission" date="2017-09" db="EMBL/GenBank/DDBJ databases">
        <title>WGS assembly of Aquilegia coerulea Goldsmith.</title>
        <authorList>
            <person name="Hodges S."/>
            <person name="Kramer E."/>
            <person name="Nordborg M."/>
            <person name="Tomkins J."/>
            <person name="Borevitz J."/>
            <person name="Derieg N."/>
            <person name="Yan J."/>
            <person name="Mihaltcheva S."/>
            <person name="Hayes R.D."/>
            <person name="Rokhsar D."/>
        </authorList>
    </citation>
    <scope>NUCLEOTIDE SEQUENCE [LARGE SCALE GENOMIC DNA]</scope>
    <source>
        <strain evidence="12">cv. Goldsmith</strain>
    </source>
</reference>
<comment type="cofactor">
    <cofactor evidence="1 8">
        <name>heme</name>
        <dbReference type="ChEBI" id="CHEBI:30413"/>
    </cofactor>
</comment>
<dbReference type="GO" id="GO:0005506">
    <property type="term" value="F:iron ion binding"/>
    <property type="evidence" value="ECO:0007669"/>
    <property type="project" value="InterPro"/>
</dbReference>
<dbReference type="InterPro" id="IPR036396">
    <property type="entry name" value="Cyt_P450_sf"/>
</dbReference>
<dbReference type="PANTHER" id="PTHR47951">
    <property type="entry name" value="OS08G0547900 PROTEIN"/>
    <property type="match status" value="1"/>
</dbReference>
<keyword evidence="12" id="KW-1185">Reference proteome</keyword>
<dbReference type="PRINTS" id="PR00463">
    <property type="entry name" value="EP450I"/>
</dbReference>
<evidence type="ECO:0000256" key="8">
    <source>
        <dbReference type="PIRSR" id="PIRSR602401-1"/>
    </source>
</evidence>
<comment type="similarity">
    <text evidence="2 9">Belongs to the cytochrome P450 family.</text>
</comment>
<proteinExistence type="inferred from homology"/>
<evidence type="ECO:0000256" key="9">
    <source>
        <dbReference type="RuleBase" id="RU000461"/>
    </source>
</evidence>
<dbReference type="Pfam" id="PF00067">
    <property type="entry name" value="p450"/>
    <property type="match status" value="1"/>
</dbReference>
<dbReference type="GO" id="GO:0016705">
    <property type="term" value="F:oxidoreductase activity, acting on paired donors, with incorporation or reduction of molecular oxygen"/>
    <property type="evidence" value="ECO:0007669"/>
    <property type="project" value="InterPro"/>
</dbReference>
<feature type="binding site" description="axial binding residue" evidence="8">
    <location>
        <position position="452"/>
    </location>
    <ligand>
        <name>heme</name>
        <dbReference type="ChEBI" id="CHEBI:30413"/>
    </ligand>
    <ligandPart>
        <name>Fe</name>
        <dbReference type="ChEBI" id="CHEBI:18248"/>
    </ligandPart>
</feature>
<keyword evidence="10" id="KW-1133">Transmembrane helix</keyword>
<keyword evidence="6 8" id="KW-0408">Iron</keyword>
<dbReference type="PANTHER" id="PTHR47951:SF3">
    <property type="entry name" value="CYTOCHROME P450, FAMILY 706, SUBFAMILY A, POLYPEPTIDE 4"/>
    <property type="match status" value="1"/>
</dbReference>
<evidence type="ECO:0000256" key="4">
    <source>
        <dbReference type="ARBA" id="ARBA00022723"/>
    </source>
</evidence>
<dbReference type="OrthoDB" id="2789670at2759"/>
<dbReference type="InterPro" id="IPR017972">
    <property type="entry name" value="Cyt_P450_CS"/>
</dbReference>
<dbReference type="InterPro" id="IPR001128">
    <property type="entry name" value="Cyt_P450"/>
</dbReference>
<gene>
    <name evidence="11" type="ORF">AQUCO_02800014v1</name>
</gene>
<evidence type="ECO:0008006" key="13">
    <source>
        <dbReference type="Google" id="ProtNLM"/>
    </source>
</evidence>
<keyword evidence="4 8" id="KW-0479">Metal-binding</keyword>
<dbReference type="GO" id="GO:0044550">
    <property type="term" value="P:secondary metabolite biosynthetic process"/>
    <property type="evidence" value="ECO:0007669"/>
    <property type="project" value="UniProtKB-ARBA"/>
</dbReference>
<dbReference type="GO" id="GO:0020037">
    <property type="term" value="F:heme binding"/>
    <property type="evidence" value="ECO:0007669"/>
    <property type="project" value="InterPro"/>
</dbReference>
<evidence type="ECO:0000313" key="11">
    <source>
        <dbReference type="EMBL" id="PIA38077.1"/>
    </source>
</evidence>
<keyword evidence="5 9" id="KW-0560">Oxidoreductase</keyword>
<evidence type="ECO:0000256" key="7">
    <source>
        <dbReference type="ARBA" id="ARBA00023033"/>
    </source>
</evidence>
<sequence length="514" mass="58523">MIPNAFWQPRSNLKDVYISLIAVITVIIWYHFVFKKPKKNPPLPPGPWGLPLVGNIFSLDQSNLHKCLAKLSETYGPIMKIRLGTRLCIVINSATIAKEVHKDHDNIFANRDRTAAASAASWGGTDIVWSPHGDHWRMLRKICVKELLNSTRLDALYDHRRREIRTMVNTIYSKTSNSIDIGDLIFHTMYKVMANMMWGGTPEGGEMANFTEKFRDALEKIVPILLAPNITDLFPVLAKFDIQGLAQQARMMCMWFDSEFDTIIDQRLGNEDKEEMKDFLQVLLHLKDDGDLKTHFTTTDIKALLLNLLAAGTKSSVATVEWAMTELLREPKFMKKAQEEIDEVVGVNNILEEAHCSKLHYLNAIVNETLRLHPGVPLSFPKCPSESCTVSGYMIPKGTKILVNIWAIQRDITYWKNPLEFQPDRFLGSECEWGYNGKNPNYIPFGSGRRICVGIPLAERMVPYLLASLLHSFNWKLPEGTKIDLSDTFGLELKKRTPLIAIPLPRLSDKRLYI</sequence>
<dbReference type="Proteomes" id="UP000230069">
    <property type="component" value="Unassembled WGS sequence"/>
</dbReference>
<dbReference type="InterPro" id="IPR002401">
    <property type="entry name" value="Cyt_P450_E_grp-I"/>
</dbReference>
<keyword evidence="10" id="KW-0812">Transmembrane</keyword>
<keyword evidence="7 9" id="KW-0503">Monooxygenase</keyword>
<dbReference type="EMBL" id="KZ305045">
    <property type="protein sequence ID" value="PIA38077.1"/>
    <property type="molecule type" value="Genomic_DNA"/>
</dbReference>